<evidence type="ECO:0000313" key="1">
    <source>
        <dbReference type="EMBL" id="SFI78823.1"/>
    </source>
</evidence>
<sequence>MRKPKLRFSDYPLPALIREAPLTTQEKTLLFVIVSHKNQKSYARAGVLQQQTGLGRTSFYDVRGALKERGILAASESPGGATTYTVRRGPLEKLLRDTNRGSGVLSRGTTAAATGQATHTVTRHPTPAVKRHQKQNTKVNTEESMNMKGTAQALVDTRGGWFSGSVCC</sequence>
<dbReference type="AlphaFoldDB" id="A0A1I3L248"/>
<protein>
    <submittedName>
        <fullName evidence="1">Uncharacterized protein</fullName>
    </submittedName>
</protein>
<name>A0A1I3L248_9ACTN</name>
<proteinExistence type="predicted"/>
<accession>A0A1I3L248</accession>
<evidence type="ECO:0000313" key="2">
    <source>
        <dbReference type="Proteomes" id="UP000198649"/>
    </source>
</evidence>
<reference evidence="1 2" key="1">
    <citation type="submission" date="2016-10" db="EMBL/GenBank/DDBJ databases">
        <authorList>
            <person name="de Groot N.N."/>
        </authorList>
    </citation>
    <scope>NUCLEOTIDE SEQUENCE [LARGE SCALE GENOMIC DNA]</scope>
    <source>
        <strain evidence="1 2">CGMCC 1.11156</strain>
    </source>
</reference>
<dbReference type="STRING" id="1005945.SAMN05216561_1132"/>
<organism evidence="1 2">
    <name type="scientific">Nocardioides psychrotolerans</name>
    <dbReference type="NCBI Taxonomy" id="1005945"/>
    <lineage>
        <taxon>Bacteria</taxon>
        <taxon>Bacillati</taxon>
        <taxon>Actinomycetota</taxon>
        <taxon>Actinomycetes</taxon>
        <taxon>Propionibacteriales</taxon>
        <taxon>Nocardioidaceae</taxon>
        <taxon>Nocardioides</taxon>
    </lineage>
</organism>
<dbReference type="EMBL" id="FOQG01000013">
    <property type="protein sequence ID" value="SFI78823.1"/>
    <property type="molecule type" value="Genomic_DNA"/>
</dbReference>
<keyword evidence="2" id="KW-1185">Reference proteome</keyword>
<dbReference type="Proteomes" id="UP000198649">
    <property type="component" value="Unassembled WGS sequence"/>
</dbReference>
<gene>
    <name evidence="1" type="ORF">SAMN05216561_1132</name>
</gene>